<evidence type="ECO:0000313" key="1">
    <source>
        <dbReference type="EMBL" id="PDX59094.1"/>
    </source>
</evidence>
<dbReference type="InterPro" id="IPR008792">
    <property type="entry name" value="PQQD"/>
</dbReference>
<gene>
    <name evidence="1" type="ORF">CGS46_03750</name>
</gene>
<keyword evidence="2" id="KW-1185">Reference proteome</keyword>
<accession>A0A2A6ZCP0</accession>
<proteinExistence type="predicted"/>
<dbReference type="Gene3D" id="1.10.10.1150">
    <property type="entry name" value="Coenzyme PQQ synthesis protein D (PqqD)"/>
    <property type="match status" value="1"/>
</dbReference>
<name>A0A2A6ZCP0_9FIRM</name>
<organism evidence="1 2">
    <name type="scientific">Faecalibacterium langellae</name>
    <dbReference type="NCBI Taxonomy" id="3435293"/>
    <lineage>
        <taxon>Bacteria</taxon>
        <taxon>Bacillati</taxon>
        <taxon>Bacillota</taxon>
        <taxon>Clostridia</taxon>
        <taxon>Eubacteriales</taxon>
        <taxon>Oscillospiraceae</taxon>
        <taxon>Faecalibacterium</taxon>
    </lineage>
</organism>
<reference evidence="1 2" key="1">
    <citation type="journal article" date="2017" name="Front. Microbiol.">
        <title>New Insights into the Diversity of the Genus Faecalibacterium.</title>
        <authorList>
            <person name="Benevides L."/>
            <person name="Burman S."/>
            <person name="Martin R."/>
            <person name="Robert V."/>
            <person name="Thomas M."/>
            <person name="Miquel S."/>
            <person name="Chain F."/>
            <person name="Sokol H."/>
            <person name="Bermudez-Humaran L.G."/>
            <person name="Morrison M."/>
            <person name="Langella P."/>
            <person name="Azevedo V.A."/>
            <person name="Chatel J.M."/>
            <person name="Soares S."/>
        </authorList>
    </citation>
    <scope>NUCLEOTIDE SEQUENCE [LARGE SCALE GENOMIC DNA]</scope>
    <source>
        <strain evidence="2">CNCM I-4540</strain>
    </source>
</reference>
<dbReference type="EMBL" id="NMTQ01000020">
    <property type="protein sequence ID" value="PDX59094.1"/>
    <property type="molecule type" value="Genomic_DNA"/>
</dbReference>
<sequence>MSKKKQSINYLDLIPQRAETLRWHTDEATGFITLEVENTGVFNTIAQKVFHKPRTTQVHLDETGSYLWPLIDGQKTVAQLADCMKQQFGEKAEPLYPRIIKYFQIVESYHFIKFLNQ</sequence>
<dbReference type="InterPro" id="IPR041881">
    <property type="entry name" value="PqqD_sf"/>
</dbReference>
<dbReference type="Proteomes" id="UP000220752">
    <property type="component" value="Unassembled WGS sequence"/>
</dbReference>
<protein>
    <submittedName>
        <fullName evidence="1">PqqD family protein</fullName>
    </submittedName>
</protein>
<dbReference type="Pfam" id="PF05402">
    <property type="entry name" value="PqqD"/>
    <property type="match status" value="1"/>
</dbReference>
<dbReference type="AlphaFoldDB" id="A0A2A6ZCP0"/>
<comment type="caution">
    <text evidence="1">The sequence shown here is derived from an EMBL/GenBank/DDBJ whole genome shotgun (WGS) entry which is preliminary data.</text>
</comment>
<evidence type="ECO:0000313" key="2">
    <source>
        <dbReference type="Proteomes" id="UP000220752"/>
    </source>
</evidence>